<reference evidence="4 5" key="1">
    <citation type="submission" date="2020-09" db="EMBL/GenBank/DDBJ databases">
        <title>Roseomonas.</title>
        <authorList>
            <person name="Zhu W."/>
        </authorList>
    </citation>
    <scope>NUCLEOTIDE SEQUENCE [LARGE SCALE GENOMIC DNA]</scope>
    <source>
        <strain evidence="4 5">573</strain>
    </source>
</reference>
<dbReference type="Proteomes" id="UP001518989">
    <property type="component" value="Unassembled WGS sequence"/>
</dbReference>
<keyword evidence="5" id="KW-1185">Reference proteome</keyword>
<dbReference type="Gene3D" id="3.90.1150.10">
    <property type="entry name" value="Aspartate Aminotransferase, domain 1"/>
    <property type="match status" value="1"/>
</dbReference>
<dbReference type="SUPFAM" id="SSF53383">
    <property type="entry name" value="PLP-dependent transferases"/>
    <property type="match status" value="1"/>
</dbReference>
<protein>
    <submittedName>
        <fullName evidence="4">Aminotransferase class III-fold pyridoxal phosphate-dependent enzyme</fullName>
    </submittedName>
</protein>
<dbReference type="EMBL" id="JACTNG010000001">
    <property type="protein sequence ID" value="MBO1077708.1"/>
    <property type="molecule type" value="Genomic_DNA"/>
</dbReference>
<dbReference type="PANTHER" id="PTHR43713">
    <property type="entry name" value="GLUTAMATE-1-SEMIALDEHYDE 2,1-AMINOMUTASE"/>
    <property type="match status" value="1"/>
</dbReference>
<dbReference type="Gene3D" id="3.40.640.10">
    <property type="entry name" value="Type I PLP-dependent aspartate aminotransferase-like (Major domain)"/>
    <property type="match status" value="1"/>
</dbReference>
<accession>A0ABS3KJR2</accession>
<sequence>MDMVEAPMLDAALARARAAYVARNPRSAEIHAEAAAVMPGGNTRSVLFYDPFPLAIARGEGAFIWDADGHRYLDLLGEFTAGLYGHSNPAVRAAIDSALDGGINLGGHNLLEPKLARLVCDRFPAMDSVRFTNSGTEANLMAIALAKAATGRGTILVFHGAYHGGVLSFGGGGSPVNVPHHFIVAPYNDTEGTLALIARHGPDLAAVVVEPMLGAGGCIPARPDFLHALRDATADAGALLIFDEVMTSRTSAGGRQALLGLTPDLTTLGKYIGGGMSFGAFGGRAALMAMFDPRRPDALPHAGTFNNNVLTMAAGIAGLTEVFTPEIAERHRERGEAVRGQLNALCRQQGVAMQFTGLGSLMNAHFTAAPIEDPAGAACDNRLRDLFFFDMAEAGFYLARRGLAALMLPLTDAELDGFRNAVARFIEARRPFLAS</sequence>
<evidence type="ECO:0000256" key="2">
    <source>
        <dbReference type="ARBA" id="ARBA00022898"/>
    </source>
</evidence>
<evidence type="ECO:0000313" key="4">
    <source>
        <dbReference type="EMBL" id="MBO1077708.1"/>
    </source>
</evidence>
<dbReference type="RefSeq" id="WP_207415115.1">
    <property type="nucleotide sequence ID" value="NZ_CP061177.1"/>
</dbReference>
<gene>
    <name evidence="4" type="ORF">IAI61_01600</name>
</gene>
<dbReference type="InterPro" id="IPR015421">
    <property type="entry name" value="PyrdxlP-dep_Trfase_major"/>
</dbReference>
<dbReference type="PANTHER" id="PTHR43713:SF3">
    <property type="entry name" value="GLUTAMATE-1-SEMIALDEHYDE 2,1-AMINOMUTASE 1, CHLOROPLASTIC-RELATED"/>
    <property type="match status" value="1"/>
</dbReference>
<dbReference type="InterPro" id="IPR015422">
    <property type="entry name" value="PyrdxlP-dep_Trfase_small"/>
</dbReference>
<evidence type="ECO:0000256" key="3">
    <source>
        <dbReference type="RuleBase" id="RU003560"/>
    </source>
</evidence>
<evidence type="ECO:0000256" key="1">
    <source>
        <dbReference type="ARBA" id="ARBA00001933"/>
    </source>
</evidence>
<dbReference type="InterPro" id="IPR015424">
    <property type="entry name" value="PyrdxlP-dep_Trfase"/>
</dbReference>
<dbReference type="Pfam" id="PF00202">
    <property type="entry name" value="Aminotran_3"/>
    <property type="match status" value="1"/>
</dbReference>
<keyword evidence="4" id="KW-0032">Aminotransferase</keyword>
<dbReference type="GO" id="GO:0008483">
    <property type="term" value="F:transaminase activity"/>
    <property type="evidence" value="ECO:0007669"/>
    <property type="project" value="UniProtKB-KW"/>
</dbReference>
<evidence type="ECO:0000313" key="5">
    <source>
        <dbReference type="Proteomes" id="UP001518989"/>
    </source>
</evidence>
<proteinExistence type="inferred from homology"/>
<dbReference type="InterPro" id="IPR005814">
    <property type="entry name" value="Aminotrans_3"/>
</dbReference>
<comment type="cofactor">
    <cofactor evidence="1">
        <name>pyridoxal 5'-phosphate</name>
        <dbReference type="ChEBI" id="CHEBI:597326"/>
    </cofactor>
</comment>
<keyword evidence="4" id="KW-0808">Transferase</keyword>
<keyword evidence="2 3" id="KW-0663">Pyridoxal phosphate</keyword>
<comment type="similarity">
    <text evidence="3">Belongs to the class-III pyridoxal-phosphate-dependent aminotransferase family.</text>
</comment>
<organism evidence="4 5">
    <name type="scientific">Roseomonas haemaphysalidis</name>
    <dbReference type="NCBI Taxonomy" id="2768162"/>
    <lineage>
        <taxon>Bacteria</taxon>
        <taxon>Pseudomonadati</taxon>
        <taxon>Pseudomonadota</taxon>
        <taxon>Alphaproteobacteria</taxon>
        <taxon>Acetobacterales</taxon>
        <taxon>Roseomonadaceae</taxon>
        <taxon>Roseomonas</taxon>
    </lineage>
</organism>
<comment type="caution">
    <text evidence="4">The sequence shown here is derived from an EMBL/GenBank/DDBJ whole genome shotgun (WGS) entry which is preliminary data.</text>
</comment>
<name>A0ABS3KJR2_9PROT</name>